<keyword evidence="9" id="KW-0961">Cell wall biogenesis/degradation</keyword>
<evidence type="ECO:0000256" key="12">
    <source>
        <dbReference type="SAM" id="SignalP"/>
    </source>
</evidence>
<proteinExistence type="inferred from homology"/>
<name>A0A3D8QP39_9HELO</name>
<feature type="region of interest" description="Disordered" evidence="11">
    <location>
        <begin position="544"/>
        <end position="590"/>
    </location>
</feature>
<evidence type="ECO:0000256" key="11">
    <source>
        <dbReference type="SAM" id="MobiDB-lite"/>
    </source>
</evidence>
<organism evidence="13 14">
    <name type="scientific">Coleophoma cylindrospora</name>
    <dbReference type="NCBI Taxonomy" id="1849047"/>
    <lineage>
        <taxon>Eukaryota</taxon>
        <taxon>Fungi</taxon>
        <taxon>Dikarya</taxon>
        <taxon>Ascomycota</taxon>
        <taxon>Pezizomycotina</taxon>
        <taxon>Leotiomycetes</taxon>
        <taxon>Helotiales</taxon>
        <taxon>Dermateaceae</taxon>
        <taxon>Coleophoma</taxon>
    </lineage>
</organism>
<evidence type="ECO:0000256" key="9">
    <source>
        <dbReference type="ARBA" id="ARBA00023316"/>
    </source>
</evidence>
<dbReference type="PANTHER" id="PTHR31736:SF19">
    <property type="entry name" value="PECTIN LYASE SUPERFAMILY PROTEIN-RELATED"/>
    <property type="match status" value="1"/>
</dbReference>
<comment type="subcellular location">
    <subcellularLocation>
        <location evidence="1">Secreted</location>
    </subcellularLocation>
</comment>
<keyword evidence="6" id="KW-1015">Disulfide bond</keyword>
<protein>
    <recommendedName>
        <fullName evidence="15">Glycoside hydrolase family 28 protein</fullName>
    </recommendedName>
</protein>
<keyword evidence="4 12" id="KW-0732">Signal</keyword>
<reference evidence="13 14" key="1">
    <citation type="journal article" date="2018" name="IMA Fungus">
        <title>IMA Genome-F 9: Draft genome sequence of Annulohypoxylon stygium, Aspergillus mulundensis, Berkeleyomyces basicola (syn. Thielaviopsis basicola), Ceratocystis smalleyi, two Cercospora beticola strains, Coleophoma cylindrospora, Fusarium fracticaudum, Phialophora cf. hyalina, and Morchella septimelata.</title>
        <authorList>
            <person name="Wingfield B.D."/>
            <person name="Bills G.F."/>
            <person name="Dong Y."/>
            <person name="Huang W."/>
            <person name="Nel W.J."/>
            <person name="Swalarsk-Parry B.S."/>
            <person name="Vaghefi N."/>
            <person name="Wilken P.M."/>
            <person name="An Z."/>
            <person name="de Beer Z.W."/>
            <person name="De Vos L."/>
            <person name="Chen L."/>
            <person name="Duong T.A."/>
            <person name="Gao Y."/>
            <person name="Hammerbacher A."/>
            <person name="Kikkert J.R."/>
            <person name="Li Y."/>
            <person name="Li H."/>
            <person name="Li K."/>
            <person name="Li Q."/>
            <person name="Liu X."/>
            <person name="Ma X."/>
            <person name="Naidoo K."/>
            <person name="Pethybridge S.J."/>
            <person name="Sun J."/>
            <person name="Steenkamp E.T."/>
            <person name="van der Nest M.A."/>
            <person name="van Wyk S."/>
            <person name="Wingfield M.J."/>
            <person name="Xiong C."/>
            <person name="Yue Q."/>
            <person name="Zhang X."/>
        </authorList>
    </citation>
    <scope>NUCLEOTIDE SEQUENCE [LARGE SCALE GENOMIC DNA]</scope>
    <source>
        <strain evidence="13 14">BP6252</strain>
    </source>
</reference>
<dbReference type="AlphaFoldDB" id="A0A3D8QP39"/>
<comment type="similarity">
    <text evidence="2 10">Belongs to the glycosyl hydrolase 28 family.</text>
</comment>
<keyword evidence="7" id="KW-0325">Glycoprotein</keyword>
<dbReference type="Proteomes" id="UP000256645">
    <property type="component" value="Unassembled WGS sequence"/>
</dbReference>
<evidence type="ECO:0000256" key="7">
    <source>
        <dbReference type="ARBA" id="ARBA00023180"/>
    </source>
</evidence>
<evidence type="ECO:0000256" key="1">
    <source>
        <dbReference type="ARBA" id="ARBA00004613"/>
    </source>
</evidence>
<sequence>MAFFSSNLVTKTLLITLSCSASLVQAVANIDFTALGAVTPLSAKSTICNVLDYGGVADGVTDIGPAITKTFTSCVSGNAATLYVPEGNYSLATGVTLSGATVGWAFQLDGLITLTSDGVFGGNAFYIENTSDLEFFSSNNLGAINGQGYIARRDATGQNARLVRFVTIDNLSVHNIILIDSPAFHLILTGVTNAEVYYITIRGGDKGATDGIDISCAGNCYVHDFEVTNRDECVSVKAPSDNILIEDAYCNNSGGMSIGSLSAAVTSQADVAKVSNVTMRNIYAFECTQMLMIKTYPGGTGSEGYVTDSLFENFWGYDTTYALDIDQYWGGTYTPDTGAVAIYNLTFNNFTGSLADGMQRGAMNLRGSDIVPMQDITLIDFDFFNTVGDRIVNQCNNVYGSGGCIPAESGTSTFDIQTTTWVAATSLPAAPSWAVSGYGLTIPIPVYTPAVMWPTASTSAAAAAITGATAVAAVKSDSQTSTSASFVASSTSVAVSSPAISSPTSSSPESSRTAVISTLVTIISSMSSSAVSSTSVTTTPIAVKSTSSGVSSVPFTSQSDFPKPPSTQPNSNSTTEYEPKPDDIDDTCDA</sequence>
<evidence type="ECO:0000256" key="10">
    <source>
        <dbReference type="RuleBase" id="RU361169"/>
    </source>
</evidence>
<evidence type="ECO:0000313" key="14">
    <source>
        <dbReference type="Proteomes" id="UP000256645"/>
    </source>
</evidence>
<evidence type="ECO:0000256" key="8">
    <source>
        <dbReference type="ARBA" id="ARBA00023295"/>
    </source>
</evidence>
<keyword evidence="5 10" id="KW-0378">Hydrolase</keyword>
<keyword evidence="8 10" id="KW-0326">Glycosidase</keyword>
<dbReference type="InterPro" id="IPR000743">
    <property type="entry name" value="Glyco_hydro_28"/>
</dbReference>
<dbReference type="OrthoDB" id="187139at2759"/>
<evidence type="ECO:0000256" key="3">
    <source>
        <dbReference type="ARBA" id="ARBA00022525"/>
    </source>
</evidence>
<dbReference type="GO" id="GO:0005576">
    <property type="term" value="C:extracellular region"/>
    <property type="evidence" value="ECO:0007669"/>
    <property type="project" value="UniProtKB-SubCell"/>
</dbReference>
<dbReference type="GO" id="GO:0046576">
    <property type="term" value="F:rhamnogalacturonan alpha-L-rhamnopyranosyl-(1-&gt;4)-alpha-D-galactopyranosyluronide lyase activity"/>
    <property type="evidence" value="ECO:0007669"/>
    <property type="project" value="UniProtKB-ARBA"/>
</dbReference>
<feature type="signal peptide" evidence="12">
    <location>
        <begin position="1"/>
        <end position="26"/>
    </location>
</feature>
<keyword evidence="3" id="KW-0964">Secreted</keyword>
<gene>
    <name evidence="13" type="ORF">BP6252_11036</name>
</gene>
<keyword evidence="14" id="KW-1185">Reference proteome</keyword>
<dbReference type="InterPro" id="IPR011050">
    <property type="entry name" value="Pectin_lyase_fold/virulence"/>
</dbReference>
<feature type="chain" id="PRO_5017779842" description="Glycoside hydrolase family 28 protein" evidence="12">
    <location>
        <begin position="27"/>
        <end position="590"/>
    </location>
</feature>
<evidence type="ECO:0000256" key="2">
    <source>
        <dbReference type="ARBA" id="ARBA00008834"/>
    </source>
</evidence>
<dbReference type="GO" id="GO:0005975">
    <property type="term" value="P:carbohydrate metabolic process"/>
    <property type="evidence" value="ECO:0007669"/>
    <property type="project" value="InterPro"/>
</dbReference>
<dbReference type="GO" id="GO:0004650">
    <property type="term" value="F:polygalacturonase activity"/>
    <property type="evidence" value="ECO:0007669"/>
    <property type="project" value="InterPro"/>
</dbReference>
<comment type="caution">
    <text evidence="13">The sequence shown here is derived from an EMBL/GenBank/DDBJ whole genome shotgun (WGS) entry which is preliminary data.</text>
</comment>
<dbReference type="Gene3D" id="2.160.20.10">
    <property type="entry name" value="Single-stranded right-handed beta-helix, Pectin lyase-like"/>
    <property type="match status" value="1"/>
</dbReference>
<evidence type="ECO:0000256" key="6">
    <source>
        <dbReference type="ARBA" id="ARBA00023157"/>
    </source>
</evidence>
<dbReference type="Pfam" id="PF00295">
    <property type="entry name" value="Glyco_hydro_28"/>
    <property type="match status" value="1"/>
</dbReference>
<evidence type="ECO:0008006" key="15">
    <source>
        <dbReference type="Google" id="ProtNLM"/>
    </source>
</evidence>
<dbReference type="PANTHER" id="PTHR31736">
    <property type="match status" value="1"/>
</dbReference>
<evidence type="ECO:0000256" key="5">
    <source>
        <dbReference type="ARBA" id="ARBA00022801"/>
    </source>
</evidence>
<feature type="compositionally biased region" description="Polar residues" evidence="11">
    <location>
        <begin position="544"/>
        <end position="560"/>
    </location>
</feature>
<evidence type="ECO:0000313" key="13">
    <source>
        <dbReference type="EMBL" id="RDW63491.1"/>
    </source>
</evidence>
<dbReference type="STRING" id="1849047.A0A3D8QP39"/>
<evidence type="ECO:0000256" key="4">
    <source>
        <dbReference type="ARBA" id="ARBA00022729"/>
    </source>
</evidence>
<dbReference type="EMBL" id="PDLM01000013">
    <property type="protein sequence ID" value="RDW63491.1"/>
    <property type="molecule type" value="Genomic_DNA"/>
</dbReference>
<dbReference type="GO" id="GO:0071555">
    <property type="term" value="P:cell wall organization"/>
    <property type="evidence" value="ECO:0007669"/>
    <property type="project" value="UniProtKB-KW"/>
</dbReference>
<accession>A0A3D8QP39</accession>
<dbReference type="SUPFAM" id="SSF51126">
    <property type="entry name" value="Pectin lyase-like"/>
    <property type="match status" value="1"/>
</dbReference>
<dbReference type="InterPro" id="IPR012334">
    <property type="entry name" value="Pectin_lyas_fold"/>
</dbReference>